<name>A0A068SFZ9_9FUNG</name>
<proteinExistence type="predicted"/>
<reference evidence="1" key="1">
    <citation type="submission" date="2013-08" db="EMBL/GenBank/DDBJ databases">
        <title>Gene expansion shapes genome architecture in the human pathogen Lichtheimia corymbifera: an evolutionary genomics analysis in the ancient terrestrial Mucorales (Mucoromycotina).</title>
        <authorList>
            <person name="Schwartze V.U."/>
            <person name="Winter S."/>
            <person name="Shelest E."/>
            <person name="Marcet-Houben M."/>
            <person name="Horn F."/>
            <person name="Wehner S."/>
            <person name="Hoffmann K."/>
            <person name="Riege K."/>
            <person name="Sammeth M."/>
            <person name="Nowrousian M."/>
            <person name="Valiante V."/>
            <person name="Linde J."/>
            <person name="Jacobsen I.D."/>
            <person name="Marz M."/>
            <person name="Brakhage A.A."/>
            <person name="Gabaldon T."/>
            <person name="Bocker S."/>
            <person name="Voigt K."/>
        </authorList>
    </citation>
    <scope>NUCLEOTIDE SEQUENCE [LARGE SCALE GENOMIC DNA]</scope>
    <source>
        <strain evidence="1">FSU 9682</strain>
    </source>
</reference>
<gene>
    <name evidence="1" type="ORF">LCOR_11989.1</name>
</gene>
<protein>
    <submittedName>
        <fullName evidence="1">Uncharacterized protein</fullName>
    </submittedName>
</protein>
<comment type="caution">
    <text evidence="1">The sequence shown here is derived from an EMBL/GenBank/DDBJ whole genome shotgun (WGS) entry which is preliminary data.</text>
</comment>
<sequence length="106" mass="11587">MAATDNASPVCSCLDHQCRNCGRYLYGKGYCYKDVSSLANSRHRSTAFSDATMMFSVVDTGGCIYMASFSTTSSHQPAAMSLQLLRLHLQGESRENISHLSTPLPE</sequence>
<organism evidence="1 2">
    <name type="scientific">Lichtheimia corymbifera JMRC:FSU:9682</name>
    <dbReference type="NCBI Taxonomy" id="1263082"/>
    <lineage>
        <taxon>Eukaryota</taxon>
        <taxon>Fungi</taxon>
        <taxon>Fungi incertae sedis</taxon>
        <taxon>Mucoromycota</taxon>
        <taxon>Mucoromycotina</taxon>
        <taxon>Mucoromycetes</taxon>
        <taxon>Mucorales</taxon>
        <taxon>Lichtheimiaceae</taxon>
        <taxon>Lichtheimia</taxon>
    </lineage>
</organism>
<evidence type="ECO:0000313" key="2">
    <source>
        <dbReference type="Proteomes" id="UP000027586"/>
    </source>
</evidence>
<dbReference type="VEuPathDB" id="FungiDB:LCOR_11989.1"/>
<dbReference type="AlphaFoldDB" id="A0A068SFZ9"/>
<accession>A0A068SFZ9</accession>
<dbReference type="Proteomes" id="UP000027586">
    <property type="component" value="Unassembled WGS sequence"/>
</dbReference>
<keyword evidence="2" id="KW-1185">Reference proteome</keyword>
<dbReference type="EMBL" id="CBTN010000155">
    <property type="protein sequence ID" value="CDH61209.1"/>
    <property type="molecule type" value="Genomic_DNA"/>
</dbReference>
<evidence type="ECO:0000313" key="1">
    <source>
        <dbReference type="EMBL" id="CDH61209.1"/>
    </source>
</evidence>